<dbReference type="InterPro" id="IPR023174">
    <property type="entry name" value="PDEase_CS"/>
</dbReference>
<dbReference type="PANTHER" id="PTHR11347">
    <property type="entry name" value="CYCLIC NUCLEOTIDE PHOSPHODIESTERASE"/>
    <property type="match status" value="1"/>
</dbReference>
<organism evidence="5 6">
    <name type="scientific">Ladona fulva</name>
    <name type="common">Scarce chaser dragonfly</name>
    <name type="synonym">Libellula fulva</name>
    <dbReference type="NCBI Taxonomy" id="123851"/>
    <lineage>
        <taxon>Eukaryota</taxon>
        <taxon>Metazoa</taxon>
        <taxon>Ecdysozoa</taxon>
        <taxon>Arthropoda</taxon>
        <taxon>Hexapoda</taxon>
        <taxon>Insecta</taxon>
        <taxon>Pterygota</taxon>
        <taxon>Palaeoptera</taxon>
        <taxon>Odonata</taxon>
        <taxon>Epiprocta</taxon>
        <taxon>Anisoptera</taxon>
        <taxon>Libelluloidea</taxon>
        <taxon>Libellulidae</taxon>
        <taxon>Ladona</taxon>
    </lineage>
</organism>
<dbReference type="InterPro" id="IPR002073">
    <property type="entry name" value="PDEase_catalytic_dom"/>
</dbReference>
<dbReference type="OrthoDB" id="295473at2759"/>
<gene>
    <name evidence="5" type="ORF">J437_LFUL013211</name>
</gene>
<name>A0A8K0KNF4_LADFU</name>
<feature type="binding site" evidence="3">
    <location>
        <position position="11"/>
    </location>
    <ligand>
        <name>Zn(2+)</name>
        <dbReference type="ChEBI" id="CHEBI:29105"/>
        <label>1</label>
    </ligand>
</feature>
<feature type="binding site" evidence="3">
    <location>
        <position position="121"/>
    </location>
    <ligand>
        <name>Zn(2+)</name>
        <dbReference type="ChEBI" id="CHEBI:29105"/>
        <label>1</label>
    </ligand>
</feature>
<dbReference type="InterPro" id="IPR023088">
    <property type="entry name" value="PDEase"/>
</dbReference>
<evidence type="ECO:0000313" key="6">
    <source>
        <dbReference type="Proteomes" id="UP000792457"/>
    </source>
</evidence>
<dbReference type="GO" id="GO:0007165">
    <property type="term" value="P:signal transduction"/>
    <property type="evidence" value="ECO:0007669"/>
    <property type="project" value="InterPro"/>
</dbReference>
<protein>
    <recommendedName>
        <fullName evidence="4">PDEase domain-containing protein</fullName>
    </recommendedName>
</protein>
<dbReference type="Proteomes" id="UP000792457">
    <property type="component" value="Unassembled WGS sequence"/>
</dbReference>
<evidence type="ECO:0000256" key="1">
    <source>
        <dbReference type="ARBA" id="ARBA00022723"/>
    </source>
</evidence>
<feature type="binding site" evidence="3">
    <location>
        <position position="11"/>
    </location>
    <ligand>
        <name>Zn(2+)</name>
        <dbReference type="ChEBI" id="CHEBI:29105"/>
        <label>2</label>
    </ligand>
</feature>
<dbReference type="PROSITE" id="PS51845">
    <property type="entry name" value="PDEASE_I_2"/>
    <property type="match status" value="1"/>
</dbReference>
<reference evidence="5" key="1">
    <citation type="submission" date="2013-04" db="EMBL/GenBank/DDBJ databases">
        <authorList>
            <person name="Qu J."/>
            <person name="Murali S.C."/>
            <person name="Bandaranaike D."/>
            <person name="Bellair M."/>
            <person name="Blankenburg K."/>
            <person name="Chao H."/>
            <person name="Dinh H."/>
            <person name="Doddapaneni H."/>
            <person name="Downs B."/>
            <person name="Dugan-Rocha S."/>
            <person name="Elkadiri S."/>
            <person name="Gnanaolivu R.D."/>
            <person name="Hernandez B."/>
            <person name="Javaid M."/>
            <person name="Jayaseelan J.C."/>
            <person name="Lee S."/>
            <person name="Li M."/>
            <person name="Ming W."/>
            <person name="Munidasa M."/>
            <person name="Muniz J."/>
            <person name="Nguyen L."/>
            <person name="Ongeri F."/>
            <person name="Osuji N."/>
            <person name="Pu L.-L."/>
            <person name="Puazo M."/>
            <person name="Qu C."/>
            <person name="Quiroz J."/>
            <person name="Raj R."/>
            <person name="Weissenberger G."/>
            <person name="Xin Y."/>
            <person name="Zou X."/>
            <person name="Han Y."/>
            <person name="Richards S."/>
            <person name="Worley K."/>
            <person name="Muzny D."/>
            <person name="Gibbs R."/>
        </authorList>
    </citation>
    <scope>NUCLEOTIDE SEQUENCE</scope>
    <source>
        <strain evidence="5">Sampled in the wild</strain>
    </source>
</reference>
<feature type="binding site" evidence="3">
    <location>
        <position position="10"/>
    </location>
    <ligand>
        <name>Zn(2+)</name>
        <dbReference type="ChEBI" id="CHEBI:29105"/>
        <label>1</label>
    </ligand>
</feature>
<dbReference type="Pfam" id="PF00233">
    <property type="entry name" value="PDEase_I"/>
    <property type="match status" value="1"/>
</dbReference>
<proteinExistence type="predicted"/>
<accession>A0A8K0KNF4</accession>
<keyword evidence="2" id="KW-0378">Hydrolase</keyword>
<evidence type="ECO:0000256" key="3">
    <source>
        <dbReference type="PIRSR" id="PIRSR623088-3"/>
    </source>
</evidence>
<dbReference type="InterPro" id="IPR036971">
    <property type="entry name" value="PDEase_catalytic_dom_sf"/>
</dbReference>
<dbReference type="SUPFAM" id="SSF109604">
    <property type="entry name" value="HD-domain/PDEase-like"/>
    <property type="match status" value="1"/>
</dbReference>
<keyword evidence="1 3" id="KW-0479">Metal-binding</keyword>
<evidence type="ECO:0000256" key="2">
    <source>
        <dbReference type="ARBA" id="ARBA00022801"/>
    </source>
</evidence>
<dbReference type="PRINTS" id="PR00387">
    <property type="entry name" value="PDIESTERASE1"/>
</dbReference>
<feature type="domain" description="PDEase" evidence="4">
    <location>
        <begin position="1"/>
        <end position="216"/>
    </location>
</feature>
<dbReference type="GO" id="GO:0004114">
    <property type="term" value="F:3',5'-cyclic-nucleotide phosphodiesterase activity"/>
    <property type="evidence" value="ECO:0007669"/>
    <property type="project" value="InterPro"/>
</dbReference>
<evidence type="ECO:0000259" key="4">
    <source>
        <dbReference type="PROSITE" id="PS51845"/>
    </source>
</evidence>
<dbReference type="GO" id="GO:0046872">
    <property type="term" value="F:metal ion binding"/>
    <property type="evidence" value="ECO:0007669"/>
    <property type="project" value="UniProtKB-KW"/>
</dbReference>
<dbReference type="Gene3D" id="1.10.1300.10">
    <property type="entry name" value="3'5'-cyclic nucleotide phosphodiesterase, catalytic domain"/>
    <property type="match status" value="1"/>
</dbReference>
<dbReference type="EMBL" id="KZ309270">
    <property type="protein sequence ID" value="KAG8238045.1"/>
    <property type="molecule type" value="Genomic_DNA"/>
</dbReference>
<dbReference type="PROSITE" id="PS00126">
    <property type="entry name" value="PDEASE_I_1"/>
    <property type="match status" value="1"/>
</dbReference>
<reference evidence="5" key="2">
    <citation type="submission" date="2017-10" db="EMBL/GenBank/DDBJ databases">
        <title>Ladona fulva Genome sequencing and assembly.</title>
        <authorList>
            <person name="Murali S."/>
            <person name="Richards S."/>
            <person name="Bandaranaike D."/>
            <person name="Bellair M."/>
            <person name="Blankenburg K."/>
            <person name="Chao H."/>
            <person name="Dinh H."/>
            <person name="Doddapaneni H."/>
            <person name="Dugan-Rocha S."/>
            <person name="Elkadiri S."/>
            <person name="Gnanaolivu R."/>
            <person name="Hernandez B."/>
            <person name="Skinner E."/>
            <person name="Javaid M."/>
            <person name="Lee S."/>
            <person name="Li M."/>
            <person name="Ming W."/>
            <person name="Munidasa M."/>
            <person name="Muniz J."/>
            <person name="Nguyen L."/>
            <person name="Hughes D."/>
            <person name="Osuji N."/>
            <person name="Pu L.-L."/>
            <person name="Puazo M."/>
            <person name="Qu C."/>
            <person name="Quiroz J."/>
            <person name="Raj R."/>
            <person name="Weissenberger G."/>
            <person name="Xin Y."/>
            <person name="Zou X."/>
            <person name="Han Y."/>
            <person name="Worley K."/>
            <person name="Muzny D."/>
            <person name="Gibbs R."/>
        </authorList>
    </citation>
    <scope>NUCLEOTIDE SEQUENCE</scope>
    <source>
        <strain evidence="5">Sampled in the wild</strain>
    </source>
</reference>
<comment type="caution">
    <text evidence="5">The sequence shown here is derived from an EMBL/GenBank/DDBJ whole genome shotgun (WGS) entry which is preliminary data.</text>
</comment>
<keyword evidence="6" id="KW-1185">Reference proteome</keyword>
<dbReference type="AlphaFoldDB" id="A0A8K0KNF4"/>
<evidence type="ECO:0000313" key="5">
    <source>
        <dbReference type="EMBL" id="KAG8238045.1"/>
    </source>
</evidence>
<sequence>MALYIGSLCHDLDHRGKNNKFMLDTESPLACIYSTSTMEHHHFNQTVTILQQEGHNIFSKLSSEEYKNVLSLIKHCILATDLALFFPNKARLTMLVNENKFSWDNMEHRLLLQAVTMTASDLSASAKPWDVQVETVKVIFEEFYEQGDAERSAGRTPIPMMDRNQPDQQAASQVGFLTGICIPCYNLLYKLIPETKPLLDTCRENLQKWEEIDKCQKKPIQSE</sequence>